<name>A0A7R8WHR1_9CRUS</name>
<dbReference type="AlphaFoldDB" id="A0A7R8WHR1"/>
<reference evidence="1" key="1">
    <citation type="submission" date="2020-11" db="EMBL/GenBank/DDBJ databases">
        <authorList>
            <person name="Tran Van P."/>
        </authorList>
    </citation>
    <scope>NUCLEOTIDE SEQUENCE</scope>
</reference>
<organism evidence="1">
    <name type="scientific">Cyprideis torosa</name>
    <dbReference type="NCBI Taxonomy" id="163714"/>
    <lineage>
        <taxon>Eukaryota</taxon>
        <taxon>Metazoa</taxon>
        <taxon>Ecdysozoa</taxon>
        <taxon>Arthropoda</taxon>
        <taxon>Crustacea</taxon>
        <taxon>Oligostraca</taxon>
        <taxon>Ostracoda</taxon>
        <taxon>Podocopa</taxon>
        <taxon>Podocopida</taxon>
        <taxon>Cytherocopina</taxon>
        <taxon>Cytheroidea</taxon>
        <taxon>Cytherideidae</taxon>
        <taxon>Cyprideis</taxon>
    </lineage>
</organism>
<dbReference type="OrthoDB" id="6379501at2759"/>
<gene>
    <name evidence="1" type="ORF">CTOB1V02_LOCUS7255</name>
</gene>
<dbReference type="EMBL" id="OB662037">
    <property type="protein sequence ID" value="CAD7229383.1"/>
    <property type="molecule type" value="Genomic_DNA"/>
</dbReference>
<sequence length="176" mass="18687">MTQAAAEADGGDAFHQARSTDTAHSDGTGALQLSPGGTSVWGCLLALAGVAVALPYRGARQHPLAGQRQQLLNGPRVLPPGVGEGGVGEDIESRQRPVVIEEVYDDELEDGVLLEDQKTAPSDFVHHGGGGYGGPKGRVRMKVYRGPSQGYGYKSHAPWGYWVKQPADKHKGYGYH</sequence>
<proteinExistence type="predicted"/>
<accession>A0A7R8WHR1</accession>
<protein>
    <submittedName>
        <fullName evidence="1">Uncharacterized protein</fullName>
    </submittedName>
</protein>
<evidence type="ECO:0000313" key="1">
    <source>
        <dbReference type="EMBL" id="CAD7229383.1"/>
    </source>
</evidence>